<accession>Q69N54</accession>
<feature type="transmembrane region" description="Helical" evidence="2">
    <location>
        <begin position="204"/>
        <end position="225"/>
    </location>
</feature>
<keyword evidence="2" id="KW-0472">Membrane</keyword>
<name>Q69N54_ORYSJ</name>
<protein>
    <submittedName>
        <fullName evidence="3">Uncharacterized protein</fullName>
    </submittedName>
</protein>
<dbReference type="EMBL" id="AP005166">
    <property type="protein sequence ID" value="BAD30980.1"/>
    <property type="molecule type" value="Genomic_DNA"/>
</dbReference>
<feature type="region of interest" description="Disordered" evidence="1">
    <location>
        <begin position="45"/>
        <end position="66"/>
    </location>
</feature>
<evidence type="ECO:0000313" key="3">
    <source>
        <dbReference type="EMBL" id="BAD30980.1"/>
    </source>
</evidence>
<sequence>MDMDAHATELQLIGHGLTATTSSSSCFSSGGSGDNGMVIVTTTPKSAAASGSQKRARTPSSPSQGAELLEYSKKQRANNMETQSSTAKLCAATAADRADSDEAYVFEAKTVRHMELLVWCGGGDDDHELLALIDASKQGVVVVQATAMYGRTLVVVEHCIAARDTIEVEGTVVQDKMSGEGCRACGTDKCHERRYSHDFYYDMAFGRVLIVAGFTLCGMLSVVGFSSVLGPTVVGSVGVDMAGLKNGMVDRSSMVVSFQGVDGGMAGKEALGNVHKISGSIARKCCVPRWWSDGSRTNGRYGSRDWHW</sequence>
<keyword evidence="2" id="KW-1133">Transmembrane helix</keyword>
<evidence type="ECO:0000256" key="2">
    <source>
        <dbReference type="SAM" id="Phobius"/>
    </source>
</evidence>
<keyword evidence="2" id="KW-0812">Transmembrane</keyword>
<reference evidence="3" key="1">
    <citation type="journal article" date="2004" name="Plant Cell">
        <title>Composition and structure of the centromeric region of rice chromosome 8.</title>
        <authorList>
            <person name="Wu J."/>
            <person name="Yamagata H."/>
            <person name="Hayashi-Tsugane M."/>
            <person name="Hijishita S."/>
            <person name="Fujisawa M."/>
            <person name="Shibata M."/>
            <person name="Itoh Y."/>
            <person name="Nakamura M."/>
            <person name="Sakaguchi M."/>
            <person name="Yoshihara R."/>
            <person name="Kobayashi H."/>
            <person name="Itoh K."/>
            <person name="Karasawa W."/>
            <person name="Yamamoto M."/>
            <person name="Saji S."/>
            <person name="Katagiri S."/>
            <person name="Kanamori H."/>
            <person name="Namiki N."/>
            <person name="Katayose Y."/>
            <person name="Matsumoto T."/>
            <person name="Sasaki T."/>
        </authorList>
    </citation>
    <scope>NUCLEOTIDE SEQUENCE</scope>
</reference>
<gene>
    <name evidence="3" type="ORF">OSJNBa0058D03.153</name>
</gene>
<proteinExistence type="predicted"/>
<feature type="compositionally biased region" description="Polar residues" evidence="1">
    <location>
        <begin position="45"/>
        <end position="64"/>
    </location>
</feature>
<dbReference type="AlphaFoldDB" id="Q69N54"/>
<evidence type="ECO:0000256" key="1">
    <source>
        <dbReference type="SAM" id="MobiDB-lite"/>
    </source>
</evidence>
<organism evidence="3">
    <name type="scientific">Oryza sativa subsp. japonica</name>
    <name type="common">Rice</name>
    <dbReference type="NCBI Taxonomy" id="39947"/>
    <lineage>
        <taxon>Eukaryota</taxon>
        <taxon>Viridiplantae</taxon>
        <taxon>Streptophyta</taxon>
        <taxon>Embryophyta</taxon>
        <taxon>Tracheophyta</taxon>
        <taxon>Spermatophyta</taxon>
        <taxon>Magnoliopsida</taxon>
        <taxon>Liliopsida</taxon>
        <taxon>Poales</taxon>
        <taxon>Poaceae</taxon>
        <taxon>BOP clade</taxon>
        <taxon>Oryzoideae</taxon>
        <taxon>Oryzeae</taxon>
        <taxon>Oryzinae</taxon>
        <taxon>Oryza</taxon>
        <taxon>Oryza sativa</taxon>
    </lineage>
</organism>